<evidence type="ECO:0000313" key="8">
    <source>
        <dbReference type="Proteomes" id="UP000291343"/>
    </source>
</evidence>
<dbReference type="SUPFAM" id="SSF143870">
    <property type="entry name" value="PF0523-like"/>
    <property type="match status" value="1"/>
</dbReference>
<dbReference type="PANTHER" id="PTHR15840">
    <property type="entry name" value="CGI-121 FAMILY MEMBER"/>
    <property type="match status" value="1"/>
</dbReference>
<evidence type="ECO:0000256" key="5">
    <source>
        <dbReference type="RuleBase" id="RU004398"/>
    </source>
</evidence>
<dbReference type="Gene3D" id="3.30.2380.10">
    <property type="entry name" value="CGI121/TPRKB"/>
    <property type="match status" value="1"/>
</dbReference>
<comment type="similarity">
    <text evidence="2 5">Belongs to the CGI121/TPRKB family.</text>
</comment>
<dbReference type="AlphaFoldDB" id="A0A482XJL3"/>
<keyword evidence="8" id="KW-1185">Reference proteome</keyword>
<comment type="subcellular location">
    <subcellularLocation>
        <location evidence="1">Nucleus</location>
    </subcellularLocation>
</comment>
<sequence length="181" mass="20452">MTLLSAQCETDMITYDLEFDYKMHVKLALNVKNSREISERLKSGHLNCALIRPHLILDPFQIAVAANKAVYNMKLSNLVTKNINSEIIFNLGITRNISASFKDFGIKEDDENFLVVHVGDEQSAEDVWGQLECSYVFPSSIKLRDYNDENAILKYYKISDVELNASDLLSSVVSRIAVKGI</sequence>
<dbReference type="GO" id="GO:0005634">
    <property type="term" value="C:nucleus"/>
    <property type="evidence" value="ECO:0007669"/>
    <property type="project" value="UniProtKB-SubCell"/>
</dbReference>
<keyword evidence="4 5" id="KW-0539">Nucleus</keyword>
<evidence type="ECO:0000256" key="2">
    <source>
        <dbReference type="ARBA" id="ARBA00005546"/>
    </source>
</evidence>
<dbReference type="Pfam" id="PF08617">
    <property type="entry name" value="CGI-121"/>
    <property type="match status" value="1"/>
</dbReference>
<evidence type="ECO:0000313" key="7">
    <source>
        <dbReference type="EMBL" id="RZF46250.1"/>
    </source>
</evidence>
<reference evidence="6 8" key="1">
    <citation type="journal article" date="2017" name="Gigascience">
        <title>Genome sequence of the small brown planthopper, Laodelphax striatellus.</title>
        <authorList>
            <person name="Zhu J."/>
            <person name="Jiang F."/>
            <person name="Wang X."/>
            <person name="Yang P."/>
            <person name="Bao Y."/>
            <person name="Zhao W."/>
            <person name="Wang W."/>
            <person name="Lu H."/>
            <person name="Wang Q."/>
            <person name="Cui N."/>
            <person name="Li J."/>
            <person name="Chen X."/>
            <person name="Luo L."/>
            <person name="Yu J."/>
            <person name="Kang L."/>
            <person name="Cui F."/>
        </authorList>
    </citation>
    <scope>NUCLEOTIDE SEQUENCE [LARGE SCALE GENOMIC DNA]</scope>
    <source>
        <strain evidence="6">Lst14</strain>
        <tissue evidence="6">Whole body</tissue>
    </source>
</reference>
<dbReference type="InParanoid" id="A0A482XJL3"/>
<evidence type="ECO:0000313" key="6">
    <source>
        <dbReference type="EMBL" id="RZF46043.1"/>
    </source>
</evidence>
<comment type="caution">
    <text evidence="6">The sequence shown here is derived from an EMBL/GenBank/DDBJ whole genome shotgun (WGS) entry which is preliminary data.</text>
</comment>
<dbReference type="EMBL" id="QKKF02006799">
    <property type="protein sequence ID" value="RZF46250.1"/>
    <property type="molecule type" value="Genomic_DNA"/>
</dbReference>
<gene>
    <name evidence="6" type="ORF">LSTR_LSTR004756</name>
    <name evidence="7" type="ORF">LSTR_LSTR014755</name>
</gene>
<organism evidence="6 8">
    <name type="scientific">Laodelphax striatellus</name>
    <name type="common">Small brown planthopper</name>
    <name type="synonym">Delphax striatella</name>
    <dbReference type="NCBI Taxonomy" id="195883"/>
    <lineage>
        <taxon>Eukaryota</taxon>
        <taxon>Metazoa</taxon>
        <taxon>Ecdysozoa</taxon>
        <taxon>Arthropoda</taxon>
        <taxon>Hexapoda</taxon>
        <taxon>Insecta</taxon>
        <taxon>Pterygota</taxon>
        <taxon>Neoptera</taxon>
        <taxon>Paraneoptera</taxon>
        <taxon>Hemiptera</taxon>
        <taxon>Auchenorrhyncha</taxon>
        <taxon>Fulgoroidea</taxon>
        <taxon>Delphacidae</taxon>
        <taxon>Criomorphinae</taxon>
        <taxon>Laodelphax</taxon>
    </lineage>
</organism>
<dbReference type="InterPro" id="IPR013926">
    <property type="entry name" value="CGI121/TPRKB"/>
</dbReference>
<dbReference type="GO" id="GO:0002949">
    <property type="term" value="P:tRNA threonylcarbamoyladenosine modification"/>
    <property type="evidence" value="ECO:0007669"/>
    <property type="project" value="TreeGrafter"/>
</dbReference>
<dbReference type="GO" id="GO:0005829">
    <property type="term" value="C:cytosol"/>
    <property type="evidence" value="ECO:0007669"/>
    <property type="project" value="TreeGrafter"/>
</dbReference>
<evidence type="ECO:0008006" key="9">
    <source>
        <dbReference type="Google" id="ProtNLM"/>
    </source>
</evidence>
<dbReference type="Proteomes" id="UP000291343">
    <property type="component" value="Unassembled WGS sequence"/>
</dbReference>
<accession>A0A482XJL3</accession>
<keyword evidence="3" id="KW-0819">tRNA processing</keyword>
<evidence type="ECO:0000256" key="1">
    <source>
        <dbReference type="ARBA" id="ARBA00004123"/>
    </source>
</evidence>
<dbReference type="NCBIfam" id="NF011465">
    <property type="entry name" value="PRK14886.1-1"/>
    <property type="match status" value="1"/>
</dbReference>
<proteinExistence type="inferred from homology"/>
<dbReference type="STRING" id="195883.A0A482XJL3"/>
<evidence type="ECO:0000256" key="3">
    <source>
        <dbReference type="ARBA" id="ARBA00022694"/>
    </source>
</evidence>
<protein>
    <recommendedName>
        <fullName evidence="9">EKC/KEOPS complex subunit CGI121</fullName>
    </recommendedName>
</protein>
<dbReference type="PANTHER" id="PTHR15840:SF10">
    <property type="entry name" value="EKC_KEOPS COMPLEX SUBUNIT TPRKB"/>
    <property type="match status" value="1"/>
</dbReference>
<dbReference type="OrthoDB" id="329139at2759"/>
<evidence type="ECO:0000256" key="4">
    <source>
        <dbReference type="ARBA" id="ARBA00023242"/>
    </source>
</evidence>
<dbReference type="GO" id="GO:0000408">
    <property type="term" value="C:EKC/KEOPS complex"/>
    <property type="evidence" value="ECO:0007669"/>
    <property type="project" value="TreeGrafter"/>
</dbReference>
<reference evidence="6" key="2">
    <citation type="submission" date="2019-02" db="EMBL/GenBank/DDBJ databases">
        <authorList>
            <person name="Zhu J."/>
            <person name="Jiang F."/>
            <person name="Wang X."/>
            <person name="Yang P."/>
            <person name="Bao Y."/>
            <person name="Zhao W."/>
            <person name="Wang W."/>
            <person name="Lu H."/>
            <person name="Wang Q."/>
            <person name="Cui N."/>
            <person name="Li J."/>
            <person name="Chen X."/>
            <person name="Luo L."/>
            <person name="Yu J."/>
            <person name="Kang L."/>
            <person name="Cui F."/>
        </authorList>
    </citation>
    <scope>NUCLEOTIDE SEQUENCE</scope>
    <source>
        <strain evidence="6">Lst14</strain>
        <tissue evidence="6">Whole body</tissue>
    </source>
</reference>
<dbReference type="EMBL" id="QKKF02007188">
    <property type="protein sequence ID" value="RZF46043.1"/>
    <property type="molecule type" value="Genomic_DNA"/>
</dbReference>
<dbReference type="InterPro" id="IPR036504">
    <property type="entry name" value="CGI121/TPRKB_sf"/>
</dbReference>
<name>A0A482XJL3_LAOST</name>
<dbReference type="SMR" id="A0A482XJL3"/>